<dbReference type="Gene3D" id="2.30.30.40">
    <property type="entry name" value="SH3 Domains"/>
    <property type="match status" value="1"/>
</dbReference>
<dbReference type="Pfam" id="PF01584">
    <property type="entry name" value="CheW"/>
    <property type="match status" value="1"/>
</dbReference>
<evidence type="ECO:0000259" key="1">
    <source>
        <dbReference type="PROSITE" id="PS50851"/>
    </source>
</evidence>
<dbReference type="OrthoDB" id="456080at2"/>
<keyword evidence="3" id="KW-1185">Reference proteome</keyword>
<dbReference type="PROSITE" id="PS50851">
    <property type="entry name" value="CHEW"/>
    <property type="match status" value="1"/>
</dbReference>
<dbReference type="PANTHER" id="PTHR22617:SF23">
    <property type="entry name" value="CHEMOTAXIS PROTEIN CHEW"/>
    <property type="match status" value="1"/>
</dbReference>
<dbReference type="RefSeq" id="WP_015213279.1">
    <property type="nucleotide sequence ID" value="NC_019771.1"/>
</dbReference>
<proteinExistence type="predicted"/>
<name>K9ZDD8_ANACC</name>
<dbReference type="GO" id="GO:0005829">
    <property type="term" value="C:cytosol"/>
    <property type="evidence" value="ECO:0007669"/>
    <property type="project" value="TreeGrafter"/>
</dbReference>
<dbReference type="PATRIC" id="fig|272123.3.peg.1154"/>
<protein>
    <submittedName>
        <fullName evidence="2">CheW protein</fullName>
    </submittedName>
</protein>
<dbReference type="KEGG" id="acy:Anacy_1054"/>
<reference evidence="3" key="1">
    <citation type="journal article" date="2013" name="Proc. Natl. Acad. Sci. U.S.A.">
        <title>Improving the coverage of the cyanobacterial phylum using diversity-driven genome sequencing.</title>
        <authorList>
            <person name="Shih P.M."/>
            <person name="Wu D."/>
            <person name="Latifi A."/>
            <person name="Axen S.D."/>
            <person name="Fewer D.P."/>
            <person name="Talla E."/>
            <person name="Calteau A."/>
            <person name="Cai F."/>
            <person name="Tandeau de Marsac N."/>
            <person name="Rippka R."/>
            <person name="Herdman M."/>
            <person name="Sivonen K."/>
            <person name="Coursin T."/>
            <person name="Laurent T."/>
            <person name="Goodwin L."/>
            <person name="Nolan M."/>
            <person name="Davenport K.W."/>
            <person name="Han C.S."/>
            <person name="Rubin E.M."/>
            <person name="Eisen J.A."/>
            <person name="Woyke T."/>
            <person name="Gugger M."/>
            <person name="Kerfeld C.A."/>
        </authorList>
    </citation>
    <scope>NUCLEOTIDE SEQUENCE [LARGE SCALE GENOMIC DNA]</scope>
    <source>
        <strain evidence="3">ATCC 27899 / PCC 7122</strain>
    </source>
</reference>
<dbReference type="InterPro" id="IPR002545">
    <property type="entry name" value="CheW-lke_dom"/>
</dbReference>
<feature type="domain" description="CheW-like" evidence="1">
    <location>
        <begin position="18"/>
        <end position="162"/>
    </location>
</feature>
<dbReference type="AlphaFoldDB" id="K9ZDD8"/>
<dbReference type="InterPro" id="IPR039315">
    <property type="entry name" value="CheW"/>
</dbReference>
<dbReference type="InterPro" id="IPR036061">
    <property type="entry name" value="CheW-like_dom_sf"/>
</dbReference>
<dbReference type="Gene3D" id="2.40.50.180">
    <property type="entry name" value="CheA-289, Domain 4"/>
    <property type="match status" value="1"/>
</dbReference>
<dbReference type="PANTHER" id="PTHR22617">
    <property type="entry name" value="CHEMOTAXIS SENSOR HISTIDINE KINASE-RELATED"/>
    <property type="match status" value="1"/>
</dbReference>
<dbReference type="HOGENOM" id="CLU_048995_5_0_3"/>
<dbReference type="GO" id="GO:0007165">
    <property type="term" value="P:signal transduction"/>
    <property type="evidence" value="ECO:0007669"/>
    <property type="project" value="InterPro"/>
</dbReference>
<dbReference type="EMBL" id="CP003659">
    <property type="protein sequence ID" value="AFZ56627.1"/>
    <property type="molecule type" value="Genomic_DNA"/>
</dbReference>
<evidence type="ECO:0000313" key="3">
    <source>
        <dbReference type="Proteomes" id="UP000010474"/>
    </source>
</evidence>
<organism evidence="2 3">
    <name type="scientific">Anabaena cylindrica (strain ATCC 27899 / PCC 7122)</name>
    <dbReference type="NCBI Taxonomy" id="272123"/>
    <lineage>
        <taxon>Bacteria</taxon>
        <taxon>Bacillati</taxon>
        <taxon>Cyanobacteriota</taxon>
        <taxon>Cyanophyceae</taxon>
        <taxon>Nostocales</taxon>
        <taxon>Nostocaceae</taxon>
        <taxon>Anabaena</taxon>
    </lineage>
</organism>
<gene>
    <name evidence="2" type="ordered locus">Anacy_1054</name>
</gene>
<dbReference type="eggNOG" id="COG0835">
    <property type="taxonomic scope" value="Bacteria"/>
</dbReference>
<dbReference type="STRING" id="272123.Anacy_1054"/>
<sequence>MTNSKLTLYYQPGKNSLADSYLKFQLNQQTTAVLSIDHTQEAIIIPVESVTSMPNMPTFILGLMNWRSRIIWVIDLPKMFNLEGIDYHLRQYNIIVVKVESMLLGLVVQEIKGTAKFRADDIHSPVGQVATSLVPYLCGCVEQKEEILLVLDAQNIVNYANARSD</sequence>
<evidence type="ECO:0000313" key="2">
    <source>
        <dbReference type="EMBL" id="AFZ56627.1"/>
    </source>
</evidence>
<accession>K9ZDD8</accession>
<dbReference type="SMART" id="SM00260">
    <property type="entry name" value="CheW"/>
    <property type="match status" value="1"/>
</dbReference>
<dbReference type="SUPFAM" id="SSF50341">
    <property type="entry name" value="CheW-like"/>
    <property type="match status" value="1"/>
</dbReference>
<dbReference type="Proteomes" id="UP000010474">
    <property type="component" value="Chromosome"/>
</dbReference>
<dbReference type="GO" id="GO:0006935">
    <property type="term" value="P:chemotaxis"/>
    <property type="evidence" value="ECO:0007669"/>
    <property type="project" value="InterPro"/>
</dbReference>